<evidence type="ECO:0000256" key="1">
    <source>
        <dbReference type="ARBA" id="ARBA00022801"/>
    </source>
</evidence>
<sequence>FRHNEQSLRVVDLLENNGQGLNLNWEVRDGILNHSKSRGDILGEGWGKVNTLEGEVGKIADIVAYINHDIGDAIRAGTITERDLPLSAVELLGISHSQRINTMVGDIIDHSWAARGCDRIIVEKPTINMSPQILEATSILREFLFERVYNVHSAQEEARRAREVIFRLYQHFKEHEDKLPPEYRAYSDDTERRVVDYIAGMTDQYALRLAEELER</sequence>
<name>X1MHZ6_9ZZZZ</name>
<reference evidence="3" key="1">
    <citation type="journal article" date="2014" name="Front. Microbiol.">
        <title>High frequency of phylogenetically diverse reductive dehalogenase-homologous genes in deep subseafloor sedimentary metagenomes.</title>
        <authorList>
            <person name="Kawai M."/>
            <person name="Futagami T."/>
            <person name="Toyoda A."/>
            <person name="Takaki Y."/>
            <person name="Nishi S."/>
            <person name="Hori S."/>
            <person name="Arai W."/>
            <person name="Tsubouchi T."/>
            <person name="Morono Y."/>
            <person name="Uchiyama I."/>
            <person name="Ito T."/>
            <person name="Fujiyama A."/>
            <person name="Inagaki F."/>
            <person name="Takami H."/>
        </authorList>
    </citation>
    <scope>NUCLEOTIDE SEQUENCE</scope>
    <source>
        <strain evidence="3">Expedition CK06-06</strain>
    </source>
</reference>
<comment type="caution">
    <text evidence="3">The sequence shown here is derived from an EMBL/GenBank/DDBJ whole genome shotgun (WGS) entry which is preliminary data.</text>
</comment>
<dbReference type="EMBL" id="BARV01016795">
    <property type="protein sequence ID" value="GAI30903.1"/>
    <property type="molecule type" value="Genomic_DNA"/>
</dbReference>
<dbReference type="AlphaFoldDB" id="X1MHZ6"/>
<dbReference type="GO" id="GO:0016787">
    <property type="term" value="F:hydrolase activity"/>
    <property type="evidence" value="ECO:0007669"/>
    <property type="project" value="UniProtKB-KW"/>
</dbReference>
<gene>
    <name evidence="3" type="ORF">S06H3_28744</name>
</gene>
<accession>X1MHZ6</accession>
<organism evidence="3">
    <name type="scientific">marine sediment metagenome</name>
    <dbReference type="NCBI Taxonomy" id="412755"/>
    <lineage>
        <taxon>unclassified sequences</taxon>
        <taxon>metagenomes</taxon>
        <taxon>ecological metagenomes</taxon>
    </lineage>
</organism>
<protein>
    <recommendedName>
        <fullName evidence="2">Phosphohydrolase-associated domain-containing protein</fullName>
    </recommendedName>
</protein>
<proteinExistence type="predicted"/>
<keyword evidence="1" id="KW-0378">Hydrolase</keyword>
<dbReference type="Gene3D" id="1.10.3210.10">
    <property type="entry name" value="Hypothetical protein af1432"/>
    <property type="match status" value="1"/>
</dbReference>
<evidence type="ECO:0000313" key="3">
    <source>
        <dbReference type="EMBL" id="GAI30903.1"/>
    </source>
</evidence>
<dbReference type="Pfam" id="PF13286">
    <property type="entry name" value="HD_assoc"/>
    <property type="match status" value="1"/>
</dbReference>
<feature type="non-terminal residue" evidence="3">
    <location>
        <position position="1"/>
    </location>
</feature>
<dbReference type="InterPro" id="IPR026875">
    <property type="entry name" value="PHydrolase_assoc_dom"/>
</dbReference>
<dbReference type="SUPFAM" id="SSF109604">
    <property type="entry name" value="HD-domain/PDEase-like"/>
    <property type="match status" value="1"/>
</dbReference>
<evidence type="ECO:0000259" key="2">
    <source>
        <dbReference type="Pfam" id="PF13286"/>
    </source>
</evidence>
<feature type="domain" description="Phosphohydrolase-associated" evidence="2">
    <location>
        <begin position="127"/>
        <end position="211"/>
    </location>
</feature>